<keyword evidence="8 10" id="KW-0445">Lipid transport</keyword>
<evidence type="ECO:0000256" key="1">
    <source>
        <dbReference type="ARBA" id="ARBA00004511"/>
    </source>
</evidence>
<dbReference type="GO" id="GO:0005776">
    <property type="term" value="C:autophagosome"/>
    <property type="evidence" value="ECO:0007669"/>
    <property type="project" value="TreeGrafter"/>
</dbReference>
<comment type="similarity">
    <text evidence="2 10">Belongs to the ATG9 family.</text>
</comment>
<dbReference type="GO" id="GO:0000422">
    <property type="term" value="P:autophagy of mitochondrion"/>
    <property type="evidence" value="ECO:0007669"/>
    <property type="project" value="TreeGrafter"/>
</dbReference>
<feature type="region of interest" description="Disordered" evidence="11">
    <location>
        <begin position="783"/>
        <end position="809"/>
    </location>
</feature>
<dbReference type="AlphaFoldDB" id="A0A210Q0S2"/>
<evidence type="ECO:0000256" key="6">
    <source>
        <dbReference type="ARBA" id="ARBA00022989"/>
    </source>
</evidence>
<evidence type="ECO:0000256" key="5">
    <source>
        <dbReference type="ARBA" id="ARBA00022692"/>
    </source>
</evidence>
<dbReference type="GO" id="GO:0034497">
    <property type="term" value="P:protein localization to phagophore assembly site"/>
    <property type="evidence" value="ECO:0007669"/>
    <property type="project" value="TreeGrafter"/>
</dbReference>
<evidence type="ECO:0000256" key="7">
    <source>
        <dbReference type="ARBA" id="ARBA00023006"/>
    </source>
</evidence>
<feature type="transmembrane region" description="Helical" evidence="10">
    <location>
        <begin position="288"/>
        <end position="312"/>
    </location>
</feature>
<dbReference type="Pfam" id="PF04109">
    <property type="entry name" value="ATG9"/>
    <property type="match status" value="1"/>
</dbReference>
<dbReference type="Proteomes" id="UP000242188">
    <property type="component" value="Unassembled WGS sequence"/>
</dbReference>
<evidence type="ECO:0000256" key="9">
    <source>
        <dbReference type="ARBA" id="ARBA00023136"/>
    </source>
</evidence>
<dbReference type="EMBL" id="NEDP02005295">
    <property type="protein sequence ID" value="OWF42354.1"/>
    <property type="molecule type" value="Genomic_DNA"/>
</dbReference>
<dbReference type="InterPro" id="IPR007241">
    <property type="entry name" value="Autophagy-rel_prot_9"/>
</dbReference>
<dbReference type="STRING" id="6573.A0A210Q0S2"/>
<keyword evidence="4 10" id="KW-0813">Transport</keyword>
<feature type="compositionally biased region" description="Polar residues" evidence="11">
    <location>
        <begin position="1"/>
        <end position="12"/>
    </location>
</feature>
<evidence type="ECO:0000256" key="8">
    <source>
        <dbReference type="ARBA" id="ARBA00023055"/>
    </source>
</evidence>
<evidence type="ECO:0000256" key="3">
    <source>
        <dbReference type="ARBA" id="ARBA00018074"/>
    </source>
</evidence>
<keyword evidence="5 10" id="KW-0812">Transmembrane</keyword>
<dbReference type="GO" id="GO:0061709">
    <property type="term" value="P:reticulophagy"/>
    <property type="evidence" value="ECO:0007669"/>
    <property type="project" value="TreeGrafter"/>
</dbReference>
<organism evidence="12 13">
    <name type="scientific">Mizuhopecten yessoensis</name>
    <name type="common">Japanese scallop</name>
    <name type="synonym">Patinopecten yessoensis</name>
    <dbReference type="NCBI Taxonomy" id="6573"/>
    <lineage>
        <taxon>Eukaryota</taxon>
        <taxon>Metazoa</taxon>
        <taxon>Spiralia</taxon>
        <taxon>Lophotrochozoa</taxon>
        <taxon>Mollusca</taxon>
        <taxon>Bivalvia</taxon>
        <taxon>Autobranchia</taxon>
        <taxon>Pteriomorphia</taxon>
        <taxon>Pectinida</taxon>
        <taxon>Pectinoidea</taxon>
        <taxon>Pectinidae</taxon>
        <taxon>Mizuhopecten</taxon>
    </lineage>
</organism>
<dbReference type="PANTHER" id="PTHR13038">
    <property type="entry name" value="APG9 AUTOPHAGY 9"/>
    <property type="match status" value="1"/>
</dbReference>
<dbReference type="GO" id="GO:0006869">
    <property type="term" value="P:lipid transport"/>
    <property type="evidence" value="ECO:0007669"/>
    <property type="project" value="UniProtKB-KW"/>
</dbReference>
<name>A0A210Q0S2_MIZYE</name>
<evidence type="ECO:0000256" key="11">
    <source>
        <dbReference type="SAM" id="MobiDB-lite"/>
    </source>
</evidence>
<gene>
    <name evidence="12" type="ORF">KP79_PYT19440</name>
</gene>
<protein>
    <recommendedName>
        <fullName evidence="3 10">Autophagy-related protein 9</fullName>
    </recommendedName>
</protein>
<dbReference type="PANTHER" id="PTHR13038:SF10">
    <property type="entry name" value="AUTOPHAGY-RELATED PROTEIN 9"/>
    <property type="match status" value="1"/>
</dbReference>
<evidence type="ECO:0000313" key="13">
    <source>
        <dbReference type="Proteomes" id="UP000242188"/>
    </source>
</evidence>
<evidence type="ECO:0000256" key="2">
    <source>
        <dbReference type="ARBA" id="ARBA00006185"/>
    </source>
</evidence>
<comment type="function">
    <text evidence="10">Phospholipid scramblase involved in autophagy. Cycles between the preautophagosomal structure/phagophore assembly site (PAS) and the cytoplasmic vesicle pool and supplies membrane for the growing autophagosome. Lipid scramblase activity plays a key role in preautophagosomal structure/phagophore assembly by distributing the phospholipids that arrive through ATG2 from the cytoplasmic to the luminal leaflet of the bilayer, thereby driving autophagosomal membrane expansion.</text>
</comment>
<feature type="transmembrane region" description="Helical" evidence="10">
    <location>
        <begin position="128"/>
        <end position="146"/>
    </location>
</feature>
<accession>A0A210Q0S2</accession>
<keyword evidence="7 10" id="KW-0072">Autophagy</keyword>
<dbReference type="OrthoDB" id="2020634at2759"/>
<dbReference type="GO" id="GO:0034045">
    <property type="term" value="C:phagophore assembly site membrane"/>
    <property type="evidence" value="ECO:0007669"/>
    <property type="project" value="UniProtKB-SubCell"/>
</dbReference>
<keyword evidence="9 10" id="KW-0472">Membrane</keyword>
<feature type="transmembrane region" description="Helical" evidence="10">
    <location>
        <begin position="404"/>
        <end position="423"/>
    </location>
</feature>
<reference evidence="12 13" key="1">
    <citation type="journal article" date="2017" name="Nat. Ecol. Evol.">
        <title>Scallop genome provides insights into evolution of bilaterian karyotype and development.</title>
        <authorList>
            <person name="Wang S."/>
            <person name="Zhang J."/>
            <person name="Jiao W."/>
            <person name="Li J."/>
            <person name="Xun X."/>
            <person name="Sun Y."/>
            <person name="Guo X."/>
            <person name="Huan P."/>
            <person name="Dong B."/>
            <person name="Zhang L."/>
            <person name="Hu X."/>
            <person name="Sun X."/>
            <person name="Wang J."/>
            <person name="Zhao C."/>
            <person name="Wang Y."/>
            <person name="Wang D."/>
            <person name="Huang X."/>
            <person name="Wang R."/>
            <person name="Lv J."/>
            <person name="Li Y."/>
            <person name="Zhang Z."/>
            <person name="Liu B."/>
            <person name="Lu W."/>
            <person name="Hui Y."/>
            <person name="Liang J."/>
            <person name="Zhou Z."/>
            <person name="Hou R."/>
            <person name="Li X."/>
            <person name="Liu Y."/>
            <person name="Li H."/>
            <person name="Ning X."/>
            <person name="Lin Y."/>
            <person name="Zhao L."/>
            <person name="Xing Q."/>
            <person name="Dou J."/>
            <person name="Li Y."/>
            <person name="Mao J."/>
            <person name="Guo H."/>
            <person name="Dou H."/>
            <person name="Li T."/>
            <person name="Mu C."/>
            <person name="Jiang W."/>
            <person name="Fu Q."/>
            <person name="Fu X."/>
            <person name="Miao Y."/>
            <person name="Liu J."/>
            <person name="Yu Q."/>
            <person name="Li R."/>
            <person name="Liao H."/>
            <person name="Li X."/>
            <person name="Kong Y."/>
            <person name="Jiang Z."/>
            <person name="Chourrout D."/>
            <person name="Li R."/>
            <person name="Bao Z."/>
        </authorList>
    </citation>
    <scope>NUCLEOTIDE SEQUENCE [LARGE SCALE GENOMIC DNA]</scope>
    <source>
        <strain evidence="12 13">PY_sf001</strain>
    </source>
</reference>
<keyword evidence="13" id="KW-1185">Reference proteome</keyword>
<feature type="region of interest" description="Disordered" evidence="11">
    <location>
        <begin position="1"/>
        <end position="21"/>
    </location>
</feature>
<comment type="subcellular location">
    <subcellularLocation>
        <location evidence="1 10">Preautophagosomal structure membrane</location>
        <topology evidence="1 10">Multi-pass membrane protein</topology>
    </subcellularLocation>
</comment>
<evidence type="ECO:0000313" key="12">
    <source>
        <dbReference type="EMBL" id="OWF42354.1"/>
    </source>
</evidence>
<keyword evidence="6 10" id="KW-1133">Transmembrane helix</keyword>
<proteinExistence type="inferred from homology"/>
<sequence>MAEYETQYQSLASYDEEEDTDDNEIPIHDTNFMIHVVPESSRWNHIENLDDFFARVYNFHQRGGYVCMVVEDILQLIQFVFVVWFSTFLASCVRYEVLFANGPNITNHKVTIPEAIRPFDQCLAEFDFGIVLSLLVALVFWTFRLIKVIYSIVKYTEIRSFYIHALNISAAELPNMTWHEVQRCLLEVQKEQQMCIHKQELTELDLYHRILRFKNYMIAMVNKSLLPVKFKVPFVGDYAFLSTGLKYNLELILFWGPWSPFENNWKLKEDFRQSHRRKHLAEMLSKRILWIGIANLVLSPLIFLWQILYSFFRYAELIKRQPGILGARRWSNYSRLYLRHFNELDHEYNARLNRGYPAANMYMNIFTSRITIIMAKNVAFFAGSLLAVLVVLSVYDEDVLSVEHILTTISLAGLVVTACRVLIPDEHMVYCPEVLMRNILSHIHYIPDSWKGNAHTYKVRDEFAILFQYKLSYLLEELVSPLVTPFILCLSLRHKSLEIVDFFRNFTVTVVGVGDVCSFAQMDVRKHGHPEWAHKVKTDTNQHNQAEDGKTELSLMHFHLTNPEWKPPNTGGTFIQTVREEAQKEMSSLGTAQSEMPGVIQGMFNSHLPSLGLLPSMLNQGMGYNSLASSIAMQSTLYSPTTTSAAPSGASGGHGVHHRLKGGISQIEGPIGAGNFGMLSSMTSSGSLQGSGIGIVPHSAQPRVDEGTLEMMSHDMSFSALYLHDLQFKRSHGQSGGENLDDIRARAMWQRQDSNQPTTHVQMANIQEMHQEESQEELLTHIPSAAEEGEQSISHQPSAAKGDGHHPLE</sequence>
<feature type="transmembrane region" description="Helical" evidence="10">
    <location>
        <begin position="65"/>
        <end position="85"/>
    </location>
</feature>
<dbReference type="GO" id="GO:0034727">
    <property type="term" value="P:piecemeal microautophagy of the nucleus"/>
    <property type="evidence" value="ECO:0007669"/>
    <property type="project" value="TreeGrafter"/>
</dbReference>
<evidence type="ECO:0000256" key="10">
    <source>
        <dbReference type="RuleBase" id="RU364027"/>
    </source>
</evidence>
<comment type="caution">
    <text evidence="12">The sequence shown here is derived from an EMBL/GenBank/DDBJ whole genome shotgun (WGS) entry which is preliminary data.</text>
</comment>
<evidence type="ECO:0000256" key="4">
    <source>
        <dbReference type="ARBA" id="ARBA00022448"/>
    </source>
</evidence>
<feature type="transmembrane region" description="Helical" evidence="10">
    <location>
        <begin position="370"/>
        <end position="392"/>
    </location>
</feature>